<accession>A0ABV4I7H1</accession>
<protein>
    <submittedName>
        <fullName evidence="1">Uncharacterized protein</fullName>
    </submittedName>
</protein>
<name>A0ABV4I7H1_9ACTN</name>
<sequence length="201" mass="22750">MSFVGRNLYSAEDTIWDDPSRLPEAALHLLGKFSQVQSLCDHLVSRYLVVKAPGIEWLVQKRVLTTMRDEDRMRAVREIAVELSSADHLANAPQAFNQLKDARDHLGHSATTSVLLDAQGWFLHVNVPADDKRAQRVGRLNAPAFGQLFVTCDWLFDQLYWTGEQAGLFTVHLLNGEQAITEQPPLTPPRWQPGHRLRYGI</sequence>
<keyword evidence="2" id="KW-1185">Reference proteome</keyword>
<evidence type="ECO:0000313" key="2">
    <source>
        <dbReference type="Proteomes" id="UP001566476"/>
    </source>
</evidence>
<comment type="caution">
    <text evidence="1">The sequence shown here is derived from an EMBL/GenBank/DDBJ whole genome shotgun (WGS) entry which is preliminary data.</text>
</comment>
<evidence type="ECO:0000313" key="1">
    <source>
        <dbReference type="EMBL" id="MEZ0494628.1"/>
    </source>
</evidence>
<organism evidence="1 2">
    <name type="scientific">Kineococcus mangrovi</name>
    <dbReference type="NCBI Taxonomy" id="1660183"/>
    <lineage>
        <taxon>Bacteria</taxon>
        <taxon>Bacillati</taxon>
        <taxon>Actinomycetota</taxon>
        <taxon>Actinomycetes</taxon>
        <taxon>Kineosporiales</taxon>
        <taxon>Kineosporiaceae</taxon>
        <taxon>Kineococcus</taxon>
    </lineage>
</organism>
<gene>
    <name evidence="1" type="ORF">AB2L28_20520</name>
</gene>
<dbReference type="Proteomes" id="UP001566476">
    <property type="component" value="Unassembled WGS sequence"/>
</dbReference>
<reference evidence="1 2" key="1">
    <citation type="submission" date="2024-07" db="EMBL/GenBank/DDBJ databases">
        <authorList>
            <person name="Thanompreechachai J."/>
            <person name="Duangmal K."/>
        </authorList>
    </citation>
    <scope>NUCLEOTIDE SEQUENCE [LARGE SCALE GENOMIC DNA]</scope>
    <source>
        <strain evidence="1 2">TBRC 1896</strain>
    </source>
</reference>
<proteinExistence type="predicted"/>
<dbReference type="EMBL" id="JBGGTQ010000015">
    <property type="protein sequence ID" value="MEZ0494628.1"/>
    <property type="molecule type" value="Genomic_DNA"/>
</dbReference>
<dbReference type="RefSeq" id="WP_370720860.1">
    <property type="nucleotide sequence ID" value="NZ_JBGGTQ010000015.1"/>
</dbReference>